<evidence type="ECO:0000256" key="1">
    <source>
        <dbReference type="SAM" id="MobiDB-lite"/>
    </source>
</evidence>
<dbReference type="EMBL" id="AHON02000014">
    <property type="protein sequence ID" value="EKO35226.1"/>
    <property type="molecule type" value="Genomic_DNA"/>
</dbReference>
<proteinExistence type="predicted"/>
<evidence type="ECO:0000313" key="2">
    <source>
        <dbReference type="EMBL" id="EKO35226.1"/>
    </source>
</evidence>
<comment type="caution">
    <text evidence="2">The sequence shown here is derived from an EMBL/GenBank/DDBJ whole genome shotgun (WGS) entry which is preliminary data.</text>
</comment>
<dbReference type="Proteomes" id="UP000006329">
    <property type="component" value="Unassembled WGS sequence"/>
</dbReference>
<name>A0A0E2BIQ2_9LEPT</name>
<keyword evidence="3" id="KW-1185">Reference proteome</keyword>
<sequence length="39" mass="4698">MIEKQILVKNEKKPPLSDFDPISKRSFHYTRILKQNPKE</sequence>
<accession>A0A0E2BIQ2</accession>
<feature type="region of interest" description="Disordered" evidence="1">
    <location>
        <begin position="1"/>
        <end position="21"/>
    </location>
</feature>
<evidence type="ECO:0000313" key="3">
    <source>
        <dbReference type="Proteomes" id="UP000006329"/>
    </source>
</evidence>
<protein>
    <submittedName>
        <fullName evidence="2">Uncharacterized protein</fullName>
    </submittedName>
</protein>
<dbReference type="AlphaFoldDB" id="A0A0E2BIQ2"/>
<gene>
    <name evidence="2" type="ORF">LEP1GSC179_2043</name>
</gene>
<organism evidence="2 3">
    <name type="scientific">Leptospira santarosai str. MOR084</name>
    <dbReference type="NCBI Taxonomy" id="1049984"/>
    <lineage>
        <taxon>Bacteria</taxon>
        <taxon>Pseudomonadati</taxon>
        <taxon>Spirochaetota</taxon>
        <taxon>Spirochaetia</taxon>
        <taxon>Leptospirales</taxon>
        <taxon>Leptospiraceae</taxon>
        <taxon>Leptospira</taxon>
    </lineage>
</organism>
<reference evidence="2" key="1">
    <citation type="submission" date="2012-10" db="EMBL/GenBank/DDBJ databases">
        <authorList>
            <person name="Harkins D.M."/>
            <person name="Durkin A.S."/>
            <person name="Brinkac L.M."/>
            <person name="Haft D.H."/>
            <person name="Selengut J.D."/>
            <person name="Sanka R."/>
            <person name="DePew J."/>
            <person name="Purushe J."/>
            <person name="Matthias M.A."/>
            <person name="Vinetz J.M."/>
            <person name="Sutton G.G."/>
            <person name="Nierman W.C."/>
            <person name="Fouts D.E."/>
        </authorList>
    </citation>
    <scope>NUCLEOTIDE SEQUENCE [LARGE SCALE GENOMIC DNA]</scope>
    <source>
        <strain evidence="2">MOR084</strain>
    </source>
</reference>